<dbReference type="GO" id="GO:0016705">
    <property type="term" value="F:oxidoreductase activity, acting on paired donors, with incorporation or reduction of molecular oxygen"/>
    <property type="evidence" value="ECO:0007669"/>
    <property type="project" value="InterPro"/>
</dbReference>
<dbReference type="VEuPathDB" id="FungiDB:TSTA_036250"/>
<proteinExistence type="inferred from homology"/>
<dbReference type="AlphaFoldDB" id="B8M886"/>
<dbReference type="GO" id="GO:0005506">
    <property type="term" value="F:iron ion binding"/>
    <property type="evidence" value="ECO:0007669"/>
    <property type="project" value="InterPro"/>
</dbReference>
<dbReference type="RefSeq" id="XP_002480833.1">
    <property type="nucleotide sequence ID" value="XM_002480788.1"/>
</dbReference>
<dbReference type="OrthoDB" id="1470350at2759"/>
<organism evidence="9 10">
    <name type="scientific">Talaromyces stipitatus (strain ATCC 10500 / CBS 375.48 / QM 6759 / NRRL 1006)</name>
    <name type="common">Penicillium stipitatum</name>
    <dbReference type="NCBI Taxonomy" id="441959"/>
    <lineage>
        <taxon>Eukaryota</taxon>
        <taxon>Fungi</taxon>
        <taxon>Dikarya</taxon>
        <taxon>Ascomycota</taxon>
        <taxon>Pezizomycotina</taxon>
        <taxon>Eurotiomycetes</taxon>
        <taxon>Eurotiomycetidae</taxon>
        <taxon>Eurotiales</taxon>
        <taxon>Trichocomaceae</taxon>
        <taxon>Talaromyces</taxon>
        <taxon>Talaromyces sect. Talaromyces</taxon>
    </lineage>
</organism>
<keyword evidence="4 8" id="KW-0479">Metal-binding</keyword>
<keyword evidence="7" id="KW-0503">Monooxygenase</keyword>
<feature type="binding site" description="axial binding residue" evidence="8">
    <location>
        <position position="478"/>
    </location>
    <ligand>
        <name>heme</name>
        <dbReference type="ChEBI" id="CHEBI:30413"/>
    </ligand>
    <ligandPart>
        <name>Fe</name>
        <dbReference type="ChEBI" id="CHEBI:18248"/>
    </ligandPart>
</feature>
<evidence type="ECO:0000313" key="9">
    <source>
        <dbReference type="EMBL" id="EED20399.1"/>
    </source>
</evidence>
<evidence type="ECO:0000313" key="10">
    <source>
        <dbReference type="Proteomes" id="UP000001745"/>
    </source>
</evidence>
<keyword evidence="5" id="KW-0560">Oxidoreductase</keyword>
<dbReference type="Proteomes" id="UP000001745">
    <property type="component" value="Unassembled WGS sequence"/>
</dbReference>
<dbReference type="HOGENOM" id="CLU_018012_3_0_1"/>
<dbReference type="PRINTS" id="PR00465">
    <property type="entry name" value="EP450IV"/>
</dbReference>
<evidence type="ECO:0000256" key="5">
    <source>
        <dbReference type="ARBA" id="ARBA00023002"/>
    </source>
</evidence>
<dbReference type="PANTHER" id="PTHR24304">
    <property type="entry name" value="CYTOCHROME P450 FAMILY 7"/>
    <property type="match status" value="1"/>
</dbReference>
<dbReference type="InterPro" id="IPR036396">
    <property type="entry name" value="Cyt_P450_sf"/>
</dbReference>
<dbReference type="PhylomeDB" id="B8M886"/>
<dbReference type="EMBL" id="EQ962654">
    <property type="protein sequence ID" value="EED20399.1"/>
    <property type="molecule type" value="Genomic_DNA"/>
</dbReference>
<dbReference type="eggNOG" id="KOG0156">
    <property type="taxonomic scope" value="Eukaryota"/>
</dbReference>
<dbReference type="PANTHER" id="PTHR24304:SF2">
    <property type="entry name" value="24-HYDROXYCHOLESTEROL 7-ALPHA-HYDROXYLASE"/>
    <property type="match status" value="1"/>
</dbReference>
<dbReference type="OMA" id="FVFRSVM"/>
<evidence type="ECO:0000256" key="1">
    <source>
        <dbReference type="ARBA" id="ARBA00001971"/>
    </source>
</evidence>
<evidence type="ECO:0000256" key="8">
    <source>
        <dbReference type="PIRSR" id="PIRSR602403-1"/>
    </source>
</evidence>
<dbReference type="GeneID" id="8101896"/>
<comment type="cofactor">
    <cofactor evidence="1 8">
        <name>heme</name>
        <dbReference type="ChEBI" id="CHEBI:30413"/>
    </cofactor>
</comment>
<name>B8M886_TALSN</name>
<comment type="similarity">
    <text evidence="2">Belongs to the cytochrome P450 family.</text>
</comment>
<dbReference type="InterPro" id="IPR001128">
    <property type="entry name" value="Cyt_P450"/>
</dbReference>
<evidence type="ECO:0000256" key="6">
    <source>
        <dbReference type="ARBA" id="ARBA00023004"/>
    </source>
</evidence>
<evidence type="ECO:0000256" key="7">
    <source>
        <dbReference type="ARBA" id="ARBA00023033"/>
    </source>
</evidence>
<evidence type="ECO:0000256" key="4">
    <source>
        <dbReference type="ARBA" id="ARBA00022723"/>
    </source>
</evidence>
<reference evidence="10" key="1">
    <citation type="journal article" date="2015" name="Genome Announc.">
        <title>Genome sequence of the AIDS-associated pathogen Penicillium marneffei (ATCC18224) and its near taxonomic relative Talaromyces stipitatus (ATCC10500).</title>
        <authorList>
            <person name="Nierman W.C."/>
            <person name="Fedorova-Abrams N.D."/>
            <person name="Andrianopoulos A."/>
        </authorList>
    </citation>
    <scope>NUCLEOTIDE SEQUENCE [LARGE SCALE GENOMIC DNA]</scope>
    <source>
        <strain evidence="10">ATCC 10500 / CBS 375.48 / QM 6759 / NRRL 1006</strain>
    </source>
</reference>
<dbReference type="InParanoid" id="B8M886"/>
<dbReference type="CDD" id="cd11040">
    <property type="entry name" value="CYP7_CYP8-like"/>
    <property type="match status" value="1"/>
</dbReference>
<dbReference type="Pfam" id="PF00067">
    <property type="entry name" value="p450"/>
    <property type="match status" value="1"/>
</dbReference>
<gene>
    <name evidence="9" type="ORF">TSTA_036250</name>
</gene>
<dbReference type="SUPFAM" id="SSF48264">
    <property type="entry name" value="Cytochrome P450"/>
    <property type="match status" value="1"/>
</dbReference>
<evidence type="ECO:0000256" key="3">
    <source>
        <dbReference type="ARBA" id="ARBA00022617"/>
    </source>
</evidence>
<dbReference type="InterPro" id="IPR050529">
    <property type="entry name" value="CYP450_sterol_14alpha_dmase"/>
</dbReference>
<dbReference type="GO" id="GO:0008395">
    <property type="term" value="F:steroid hydroxylase activity"/>
    <property type="evidence" value="ECO:0007669"/>
    <property type="project" value="TreeGrafter"/>
</dbReference>
<protein>
    <submittedName>
        <fullName evidence="9">Cytochrome P450, putative</fullName>
    </submittedName>
</protein>
<keyword evidence="3 8" id="KW-0349">Heme</keyword>
<dbReference type="Gene3D" id="1.10.630.10">
    <property type="entry name" value="Cytochrome P450"/>
    <property type="match status" value="1"/>
</dbReference>
<evidence type="ECO:0000256" key="2">
    <source>
        <dbReference type="ARBA" id="ARBA00010617"/>
    </source>
</evidence>
<accession>B8M886</accession>
<dbReference type="STRING" id="441959.B8M886"/>
<sequence length="544" mass="61131">MTVTSFPSIASRTFPQAHSIEMISELLSSVLGGSQHLLILLPTWTAALWILWYCWKFILSPHFYKDEPPIYPYYIPFIGHLRSFIQDAGSLVKKAESCFGEGKLFGVQIAGKKLYIITSAEGTKEFYRNTTALDFTAFQLDTLKQFGMSPAGCKLMSKHIQGRTNGRDRINIDLIVDVHHRNLHSSANLGQIASPVAEYISNALRLETLPEQCIRFPGPRTEGKVVSLYTLCEEVILRANITGFWGNDLLDIAPDLVSTTSTLDRRFHNLLLRIPRLLEPEVYNLRDKVLDYFDRYMDIPMKARTSLSPLIKELEQTSRDLGLSQRDIAVYHLAWLLASNNNIHAACFWVLAHLAESPDLANKVREETAGIARNALSFSPAEALKDNQLPCLMALWREVLRFYGGPHTSGRHVQEDTVFTGKRLRRGASLLVATSTLQRDKAVWGADADEFVPNRFLRSPYLAKVANYRPFGGGISHCSGQHLAFVEMAMVVACLLDRFDMQIVPGVEETAFPQPFKAAPLLGIMHVREGDDKLVMLVPRLTGR</sequence>
<keyword evidence="10" id="KW-1185">Reference proteome</keyword>
<dbReference type="GO" id="GO:0020037">
    <property type="term" value="F:heme binding"/>
    <property type="evidence" value="ECO:0007669"/>
    <property type="project" value="InterPro"/>
</dbReference>
<dbReference type="InterPro" id="IPR002403">
    <property type="entry name" value="Cyt_P450_E_grp-IV"/>
</dbReference>
<keyword evidence="6 8" id="KW-0408">Iron</keyword>